<keyword evidence="1" id="KW-1003">Cell membrane</keyword>
<dbReference type="GO" id="GO:0005886">
    <property type="term" value="C:plasma membrane"/>
    <property type="evidence" value="ECO:0007669"/>
    <property type="project" value="InterPro"/>
</dbReference>
<reference evidence="7" key="2">
    <citation type="submission" date="2020-09" db="EMBL/GenBank/DDBJ databases">
        <authorList>
            <person name="Sun Q."/>
            <person name="Zhou Y."/>
        </authorList>
    </citation>
    <scope>NUCLEOTIDE SEQUENCE</scope>
    <source>
        <strain evidence="7">CGMCC 1.15371</strain>
    </source>
</reference>
<evidence type="ECO:0000256" key="5">
    <source>
        <dbReference type="SAM" id="Phobius"/>
    </source>
</evidence>
<dbReference type="EMBL" id="BMIR01000009">
    <property type="protein sequence ID" value="GGE42893.1"/>
    <property type="molecule type" value="Genomic_DNA"/>
</dbReference>
<gene>
    <name evidence="7" type="primary">yrvD</name>
    <name evidence="7" type="ORF">GCM10011391_22130</name>
</gene>
<feature type="domain" description="Lipopolysaccharide assembly protein A" evidence="6">
    <location>
        <begin position="24"/>
        <end position="82"/>
    </location>
</feature>
<reference evidence="7" key="1">
    <citation type="journal article" date="2014" name="Int. J. Syst. Evol. Microbiol.">
        <title>Complete genome sequence of Corynebacterium casei LMG S-19264T (=DSM 44701T), isolated from a smear-ripened cheese.</title>
        <authorList>
            <consortium name="US DOE Joint Genome Institute (JGI-PGF)"/>
            <person name="Walter F."/>
            <person name="Albersmeier A."/>
            <person name="Kalinowski J."/>
            <person name="Ruckert C."/>
        </authorList>
    </citation>
    <scope>NUCLEOTIDE SEQUENCE</scope>
    <source>
        <strain evidence="7">CGMCC 1.15371</strain>
    </source>
</reference>
<keyword evidence="3 5" id="KW-1133">Transmembrane helix</keyword>
<evidence type="ECO:0000256" key="3">
    <source>
        <dbReference type="ARBA" id="ARBA00022989"/>
    </source>
</evidence>
<proteinExistence type="predicted"/>
<feature type="transmembrane region" description="Helical" evidence="5">
    <location>
        <begin position="7"/>
        <end position="25"/>
    </location>
</feature>
<dbReference type="Pfam" id="PF06305">
    <property type="entry name" value="LapA_dom"/>
    <property type="match status" value="1"/>
</dbReference>
<sequence>MKGQWGLILGLVFALIIAIFSVINVDPVTVNYLFGHAKWPLILVILGSVLMGALIVGSLGLVRVYKLQRTVNRLTKRLHEYTELESNQEMANTTEALDREIDARVDQKNDSQ</sequence>
<dbReference type="AlphaFoldDB" id="A0A8J3DW15"/>
<dbReference type="PANTHER" id="PTHR41335:SF1">
    <property type="entry name" value="MEMBRANE PROTEIN"/>
    <property type="match status" value="1"/>
</dbReference>
<comment type="caution">
    <text evidence="7">The sequence shown here is derived from an EMBL/GenBank/DDBJ whole genome shotgun (WGS) entry which is preliminary data.</text>
</comment>
<feature type="transmembrane region" description="Helical" evidence="5">
    <location>
        <begin position="37"/>
        <end position="62"/>
    </location>
</feature>
<name>A0A8J3DW15_9BACL</name>
<keyword evidence="2 5" id="KW-0812">Transmembrane</keyword>
<protein>
    <recommendedName>
        <fullName evidence="6">Lipopolysaccharide assembly protein A domain-containing protein</fullName>
    </recommendedName>
</protein>
<evidence type="ECO:0000259" key="6">
    <source>
        <dbReference type="Pfam" id="PF06305"/>
    </source>
</evidence>
<evidence type="ECO:0000256" key="1">
    <source>
        <dbReference type="ARBA" id="ARBA00022475"/>
    </source>
</evidence>
<dbReference type="Proteomes" id="UP000628775">
    <property type="component" value="Unassembled WGS sequence"/>
</dbReference>
<evidence type="ECO:0000256" key="2">
    <source>
        <dbReference type="ARBA" id="ARBA00022692"/>
    </source>
</evidence>
<organism evidence="7 8">
    <name type="scientific">Pullulanibacillus camelliae</name>
    <dbReference type="NCBI Taxonomy" id="1707096"/>
    <lineage>
        <taxon>Bacteria</taxon>
        <taxon>Bacillati</taxon>
        <taxon>Bacillota</taxon>
        <taxon>Bacilli</taxon>
        <taxon>Bacillales</taxon>
        <taxon>Sporolactobacillaceae</taxon>
        <taxon>Pullulanibacillus</taxon>
    </lineage>
</organism>
<dbReference type="InterPro" id="IPR010445">
    <property type="entry name" value="LapA_dom"/>
</dbReference>
<accession>A0A8J3DW15</accession>
<evidence type="ECO:0000313" key="8">
    <source>
        <dbReference type="Proteomes" id="UP000628775"/>
    </source>
</evidence>
<evidence type="ECO:0000256" key="4">
    <source>
        <dbReference type="ARBA" id="ARBA00023136"/>
    </source>
</evidence>
<dbReference type="RefSeq" id="WP_188693629.1">
    <property type="nucleotide sequence ID" value="NZ_BMIR01000009.1"/>
</dbReference>
<keyword evidence="8" id="KW-1185">Reference proteome</keyword>
<evidence type="ECO:0000313" key="7">
    <source>
        <dbReference type="EMBL" id="GGE42893.1"/>
    </source>
</evidence>
<keyword evidence="4 5" id="KW-0472">Membrane</keyword>
<dbReference type="PANTHER" id="PTHR41335">
    <property type="entry name" value="MEMBRANE PROTEIN-RELATED"/>
    <property type="match status" value="1"/>
</dbReference>